<dbReference type="Proteomes" id="UP000199496">
    <property type="component" value="Unassembled WGS sequence"/>
</dbReference>
<dbReference type="InterPro" id="IPR035932">
    <property type="entry name" value="HflD-like_sf"/>
</dbReference>
<sequence>MFQSAALVKDVAWRGQCDAEQLDTMVRSLFAFEAGTLEDVYGGIIHLRRGLKILLEQIQSPNGQVDGEISRYVISMLYLERKLMKQPGMVQTLRDGIEVAAHQSESFGILHDQVVSRLGQTYQNTISELGPRIIVQGEQNHLGNPHNAARIRALLLAGIRAAVLWRQAGGSRWKLVFGRNAMLAEARFMLEETSEAS</sequence>
<dbReference type="PANTHER" id="PTHR38100">
    <property type="entry name" value="HIGH FREQUENCY LYSOGENIZATION PROTEIN HFLD"/>
    <property type="match status" value="1"/>
</dbReference>
<comment type="subcellular location">
    <subcellularLocation>
        <location evidence="4">Cytoplasm</location>
    </subcellularLocation>
    <subcellularLocation>
        <location evidence="4">Cell membrane</location>
        <topology evidence="4">Peripheral membrane protein</topology>
        <orientation evidence="4">Cytoplasmic side</orientation>
    </subcellularLocation>
</comment>
<dbReference type="SUPFAM" id="SSF101322">
    <property type="entry name" value="YcfC-like"/>
    <property type="match status" value="1"/>
</dbReference>
<evidence type="ECO:0000256" key="2">
    <source>
        <dbReference type="ARBA" id="ARBA00022490"/>
    </source>
</evidence>
<evidence type="ECO:0000256" key="4">
    <source>
        <dbReference type="HAMAP-Rule" id="MF_00695"/>
    </source>
</evidence>
<organism evidence="5 6">
    <name type="scientific">Ectothiorhodospira magna</name>
    <dbReference type="NCBI Taxonomy" id="867345"/>
    <lineage>
        <taxon>Bacteria</taxon>
        <taxon>Pseudomonadati</taxon>
        <taxon>Pseudomonadota</taxon>
        <taxon>Gammaproteobacteria</taxon>
        <taxon>Chromatiales</taxon>
        <taxon>Ectothiorhodospiraceae</taxon>
        <taxon>Ectothiorhodospira</taxon>
    </lineage>
</organism>
<reference evidence="5 6" key="1">
    <citation type="submission" date="2016-10" db="EMBL/GenBank/DDBJ databases">
        <authorList>
            <person name="de Groot N.N."/>
        </authorList>
    </citation>
    <scope>NUCLEOTIDE SEQUENCE [LARGE SCALE GENOMIC DNA]</scope>
    <source>
        <strain evidence="5 6">B7-7</strain>
    </source>
</reference>
<accession>A0A1H9A4T7</accession>
<gene>
    <name evidence="4" type="primary">hflD</name>
    <name evidence="5" type="ORF">SAMN05421693_10446</name>
</gene>
<dbReference type="NCBIfam" id="NF001246">
    <property type="entry name" value="PRK00218.1-2"/>
    <property type="match status" value="1"/>
</dbReference>
<dbReference type="STRING" id="867345.SAMN05421693_10446"/>
<dbReference type="HAMAP" id="MF_00695">
    <property type="entry name" value="HflD_protein"/>
    <property type="match status" value="1"/>
</dbReference>
<dbReference type="Gene3D" id="1.10.3890.10">
    <property type="entry name" value="HflD-like"/>
    <property type="match status" value="1"/>
</dbReference>
<keyword evidence="2 4" id="KW-0963">Cytoplasm</keyword>
<evidence type="ECO:0000313" key="6">
    <source>
        <dbReference type="Proteomes" id="UP000199496"/>
    </source>
</evidence>
<dbReference type="PANTHER" id="PTHR38100:SF1">
    <property type="entry name" value="HIGH FREQUENCY LYSOGENIZATION PROTEIN HFLD"/>
    <property type="match status" value="1"/>
</dbReference>
<comment type="similarity">
    <text evidence="4">Belongs to the HflD family.</text>
</comment>
<name>A0A1H9A4T7_9GAMM</name>
<dbReference type="EMBL" id="FOFO01000004">
    <property type="protein sequence ID" value="SEP71635.1"/>
    <property type="molecule type" value="Genomic_DNA"/>
</dbReference>
<proteinExistence type="inferred from homology"/>
<keyword evidence="3 4" id="KW-0472">Membrane</keyword>
<dbReference type="GO" id="GO:0005886">
    <property type="term" value="C:plasma membrane"/>
    <property type="evidence" value="ECO:0007669"/>
    <property type="project" value="UniProtKB-SubCell"/>
</dbReference>
<evidence type="ECO:0000313" key="5">
    <source>
        <dbReference type="EMBL" id="SEP71635.1"/>
    </source>
</evidence>
<keyword evidence="1 4" id="KW-1003">Cell membrane</keyword>
<protein>
    <recommendedName>
        <fullName evidence="4">High frequency lysogenization protein HflD homolog</fullName>
    </recommendedName>
</protein>
<keyword evidence="6" id="KW-1185">Reference proteome</keyword>
<evidence type="ECO:0000256" key="1">
    <source>
        <dbReference type="ARBA" id="ARBA00022475"/>
    </source>
</evidence>
<dbReference type="Pfam" id="PF04356">
    <property type="entry name" value="DUF489"/>
    <property type="match status" value="1"/>
</dbReference>
<dbReference type="AlphaFoldDB" id="A0A1H9A4T7"/>
<dbReference type="InterPro" id="IPR007451">
    <property type="entry name" value="HflD"/>
</dbReference>
<dbReference type="GO" id="GO:0005737">
    <property type="term" value="C:cytoplasm"/>
    <property type="evidence" value="ECO:0007669"/>
    <property type="project" value="UniProtKB-SubCell"/>
</dbReference>
<evidence type="ECO:0000256" key="3">
    <source>
        <dbReference type="ARBA" id="ARBA00023136"/>
    </source>
</evidence>